<dbReference type="InterPro" id="IPR005893">
    <property type="entry name" value="PotA-like"/>
</dbReference>
<evidence type="ECO:0000259" key="9">
    <source>
        <dbReference type="PROSITE" id="PS50893"/>
    </source>
</evidence>
<dbReference type="InterPro" id="IPR003439">
    <property type="entry name" value="ABC_transporter-like_ATP-bd"/>
</dbReference>
<evidence type="ECO:0000256" key="5">
    <source>
        <dbReference type="ARBA" id="ARBA00022967"/>
    </source>
</evidence>
<name>A0AAE3VHA2_9BACT</name>
<dbReference type="Gene3D" id="2.40.50.100">
    <property type="match status" value="1"/>
</dbReference>
<dbReference type="CDD" id="cd03300">
    <property type="entry name" value="ABC_PotA_N"/>
    <property type="match status" value="1"/>
</dbReference>
<evidence type="ECO:0000256" key="4">
    <source>
        <dbReference type="ARBA" id="ARBA00022840"/>
    </source>
</evidence>
<evidence type="ECO:0000313" key="11">
    <source>
        <dbReference type="Proteomes" id="UP001238163"/>
    </source>
</evidence>
<comment type="caution">
    <text evidence="10">The sequence shown here is derived from an EMBL/GenBank/DDBJ whole genome shotgun (WGS) entry which is preliminary data.</text>
</comment>
<dbReference type="GO" id="GO:0043190">
    <property type="term" value="C:ATP-binding cassette (ABC) transporter complex"/>
    <property type="evidence" value="ECO:0007669"/>
    <property type="project" value="InterPro"/>
</dbReference>
<evidence type="ECO:0000256" key="7">
    <source>
        <dbReference type="RuleBase" id="RU364083"/>
    </source>
</evidence>
<keyword evidence="11" id="KW-1185">Reference proteome</keyword>
<dbReference type="EC" id="7.6.2.11" evidence="7"/>
<keyword evidence="6 7" id="KW-0472">Membrane</keyword>
<sequence length="409" mass="46199">MEDFLWFKEISKTFATTRAVDNVSLAIQRGEIFSILGPSGCGKTTLLRMLAGFEAPDSGRIILDNSDITDLPPNMRKVNTVFQNYALFPHMTVRENIAFGLKVAKRPKAEIRDEVDRMLTLIQMQDHADKKPAQISGGQKQRTAIARALILKPSVLLLDEPLAALDLKLRQRMLLELSLIHDEVGITFIYVTHDQGEAMSISDRIAVMNNGRVEQIGTPAEIYEAPKSSFVAAFIGDTNFFDGRISDVVDAEYCRIDVPGLPRMLCFNDKKLAKGDLVHLSIRPEKFQIALEQPAANPKYNVLPGVVEDVIYQGDHTRYWVSIGDDWRISISRQHTRFMLDEKPIQWRDQVFISWFADDGFMLERYSEKDEELLEMPPQSVGENDDSDKDDESTDSAQVDTNDTTGEPI</sequence>
<dbReference type="InterPro" id="IPR050093">
    <property type="entry name" value="ABC_SmlMolc_Importer"/>
</dbReference>
<evidence type="ECO:0000313" key="10">
    <source>
        <dbReference type="EMBL" id="MDQ0290478.1"/>
    </source>
</evidence>
<reference evidence="10" key="1">
    <citation type="submission" date="2023-07" db="EMBL/GenBank/DDBJ databases">
        <title>Genomic Encyclopedia of Type Strains, Phase IV (KMG-IV): sequencing the most valuable type-strain genomes for metagenomic binning, comparative biology and taxonomic classification.</title>
        <authorList>
            <person name="Goeker M."/>
        </authorList>
    </citation>
    <scope>NUCLEOTIDE SEQUENCE</scope>
    <source>
        <strain evidence="10">DSM 24202</strain>
    </source>
</reference>
<comment type="similarity">
    <text evidence="7">Belongs to the ABC transporter superfamily. Spermidine/putrescine importer (TC 3.A.1.11.1) family.</text>
</comment>
<evidence type="ECO:0000256" key="8">
    <source>
        <dbReference type="SAM" id="MobiDB-lite"/>
    </source>
</evidence>
<feature type="compositionally biased region" description="Acidic residues" evidence="8">
    <location>
        <begin position="383"/>
        <end position="394"/>
    </location>
</feature>
<accession>A0AAE3VHA2</accession>
<dbReference type="SMART" id="SM00382">
    <property type="entry name" value="AAA"/>
    <property type="match status" value="1"/>
</dbReference>
<keyword evidence="2 7" id="KW-1003">Cell membrane</keyword>
<dbReference type="InterPro" id="IPR008995">
    <property type="entry name" value="Mo/tungstate-bd_C_term_dom"/>
</dbReference>
<feature type="domain" description="ABC transporter" evidence="9">
    <location>
        <begin position="5"/>
        <end position="235"/>
    </location>
</feature>
<dbReference type="PROSITE" id="PS50893">
    <property type="entry name" value="ABC_TRANSPORTER_2"/>
    <property type="match status" value="1"/>
</dbReference>
<dbReference type="Pfam" id="PF00005">
    <property type="entry name" value="ABC_tran"/>
    <property type="match status" value="1"/>
</dbReference>
<evidence type="ECO:0000256" key="3">
    <source>
        <dbReference type="ARBA" id="ARBA00022741"/>
    </source>
</evidence>
<keyword evidence="1 7" id="KW-0813">Transport</keyword>
<keyword evidence="5 7" id="KW-1278">Translocase</keyword>
<dbReference type="InterPro" id="IPR003593">
    <property type="entry name" value="AAA+_ATPase"/>
</dbReference>
<dbReference type="NCBIfam" id="TIGR01187">
    <property type="entry name" value="potA"/>
    <property type="match status" value="1"/>
</dbReference>
<dbReference type="PANTHER" id="PTHR42781">
    <property type="entry name" value="SPERMIDINE/PUTRESCINE IMPORT ATP-BINDING PROTEIN POTA"/>
    <property type="match status" value="1"/>
</dbReference>
<dbReference type="GO" id="GO:0005524">
    <property type="term" value="F:ATP binding"/>
    <property type="evidence" value="ECO:0007669"/>
    <property type="project" value="UniProtKB-KW"/>
</dbReference>
<comment type="catalytic activity">
    <reaction evidence="7">
        <text>ATP + H2O + polyamine-[polyamine-binding protein]Side 1 = ADP + phosphate + polyamineSide 2 + [polyamine-binding protein]Side 1.</text>
        <dbReference type="EC" id="7.6.2.11"/>
    </reaction>
</comment>
<dbReference type="RefSeq" id="WP_307262034.1">
    <property type="nucleotide sequence ID" value="NZ_JAUSVL010000001.1"/>
</dbReference>
<dbReference type="Pfam" id="PF08402">
    <property type="entry name" value="TOBE_2"/>
    <property type="match status" value="1"/>
</dbReference>
<gene>
    <name evidence="7" type="primary">potA</name>
    <name evidence="10" type="ORF">J3R75_002585</name>
</gene>
<organism evidence="10 11">
    <name type="scientific">Oligosphaera ethanolica</name>
    <dbReference type="NCBI Taxonomy" id="760260"/>
    <lineage>
        <taxon>Bacteria</taxon>
        <taxon>Pseudomonadati</taxon>
        <taxon>Lentisphaerota</taxon>
        <taxon>Oligosphaeria</taxon>
        <taxon>Oligosphaerales</taxon>
        <taxon>Oligosphaeraceae</taxon>
        <taxon>Oligosphaera</taxon>
    </lineage>
</organism>
<dbReference type="Gene3D" id="3.40.50.300">
    <property type="entry name" value="P-loop containing nucleotide triphosphate hydrolases"/>
    <property type="match status" value="1"/>
</dbReference>
<dbReference type="SUPFAM" id="SSF50331">
    <property type="entry name" value="MOP-like"/>
    <property type="match status" value="1"/>
</dbReference>
<dbReference type="EMBL" id="JAUSVL010000001">
    <property type="protein sequence ID" value="MDQ0290478.1"/>
    <property type="molecule type" value="Genomic_DNA"/>
</dbReference>
<dbReference type="InterPro" id="IPR027417">
    <property type="entry name" value="P-loop_NTPase"/>
</dbReference>
<dbReference type="GO" id="GO:0016887">
    <property type="term" value="F:ATP hydrolysis activity"/>
    <property type="evidence" value="ECO:0007669"/>
    <property type="project" value="InterPro"/>
</dbReference>
<proteinExistence type="inferred from homology"/>
<dbReference type="FunFam" id="3.40.50.300:FF:000133">
    <property type="entry name" value="Spermidine/putrescine import ATP-binding protein PotA"/>
    <property type="match status" value="1"/>
</dbReference>
<comment type="function">
    <text evidence="7">Part of the ABC transporter complex PotABCD involved in spermidine/putrescine import. Responsible for energy coupling to the transport system.</text>
</comment>
<dbReference type="InterPro" id="IPR017879">
    <property type="entry name" value="PotA_ATP-bd"/>
</dbReference>
<evidence type="ECO:0000256" key="6">
    <source>
        <dbReference type="ARBA" id="ARBA00023136"/>
    </source>
</evidence>
<dbReference type="SUPFAM" id="SSF52540">
    <property type="entry name" value="P-loop containing nucleoside triphosphate hydrolases"/>
    <property type="match status" value="1"/>
</dbReference>
<feature type="compositionally biased region" description="Polar residues" evidence="8">
    <location>
        <begin position="397"/>
        <end position="409"/>
    </location>
</feature>
<feature type="region of interest" description="Disordered" evidence="8">
    <location>
        <begin position="368"/>
        <end position="409"/>
    </location>
</feature>
<keyword evidence="3 7" id="KW-0547">Nucleotide-binding</keyword>
<evidence type="ECO:0000256" key="2">
    <source>
        <dbReference type="ARBA" id="ARBA00022475"/>
    </source>
</evidence>
<protein>
    <recommendedName>
        <fullName evidence="7">Spermidine/putrescine import ATP-binding protein PotA</fullName>
        <ecNumber evidence="7">7.6.2.11</ecNumber>
    </recommendedName>
</protein>
<keyword evidence="4 7" id="KW-0067">ATP-binding</keyword>
<dbReference type="InterPro" id="IPR013611">
    <property type="entry name" value="Transp-assoc_OB_typ2"/>
</dbReference>
<dbReference type="Proteomes" id="UP001238163">
    <property type="component" value="Unassembled WGS sequence"/>
</dbReference>
<dbReference type="GO" id="GO:0015594">
    <property type="term" value="F:ABC-type putrescine transporter activity"/>
    <property type="evidence" value="ECO:0007669"/>
    <property type="project" value="InterPro"/>
</dbReference>
<dbReference type="AlphaFoldDB" id="A0AAE3VHA2"/>
<evidence type="ECO:0000256" key="1">
    <source>
        <dbReference type="ARBA" id="ARBA00022448"/>
    </source>
</evidence>
<dbReference type="PANTHER" id="PTHR42781:SF4">
    <property type="entry name" value="SPERMIDINE_PUTRESCINE IMPORT ATP-BINDING PROTEIN POTA"/>
    <property type="match status" value="1"/>
</dbReference>
<comment type="subunit">
    <text evidence="7">The complex is composed of two ATP-binding proteins (PotA), two transmembrane proteins (PotB and PotC) and a solute-binding protein (PotD).</text>
</comment>